<evidence type="ECO:0000256" key="5">
    <source>
        <dbReference type="ARBA" id="ARBA00022970"/>
    </source>
</evidence>
<feature type="transmembrane region" description="Helical" evidence="8">
    <location>
        <begin position="51"/>
        <end position="71"/>
    </location>
</feature>
<feature type="transmembrane region" description="Helical" evidence="8">
    <location>
        <begin position="166"/>
        <end position="187"/>
    </location>
</feature>
<dbReference type="Gene3D" id="1.20.1740.10">
    <property type="entry name" value="Amino acid/polyamine transporter I"/>
    <property type="match status" value="1"/>
</dbReference>
<dbReference type="Proteomes" id="UP000029986">
    <property type="component" value="Chromosome"/>
</dbReference>
<dbReference type="GO" id="GO:0005886">
    <property type="term" value="C:plasma membrane"/>
    <property type="evidence" value="ECO:0007669"/>
    <property type="project" value="UniProtKB-SubCell"/>
</dbReference>
<keyword evidence="2" id="KW-0813">Transport</keyword>
<dbReference type="PANTHER" id="PTHR43495:SF2">
    <property type="entry name" value="D-SERINE_D-ALANINE_GLYCINE TRANSPORTER"/>
    <property type="match status" value="1"/>
</dbReference>
<evidence type="ECO:0000313" key="11">
    <source>
        <dbReference type="Proteomes" id="UP000029986"/>
    </source>
</evidence>
<keyword evidence="7 8" id="KW-0472">Membrane</keyword>
<evidence type="ECO:0000256" key="8">
    <source>
        <dbReference type="SAM" id="Phobius"/>
    </source>
</evidence>
<name>A0A097R0M9_HAFAL</name>
<keyword evidence="3" id="KW-1003">Cell membrane</keyword>
<dbReference type="FunFam" id="1.20.1740.10:FF:000001">
    <property type="entry name" value="Amino acid permease"/>
    <property type="match status" value="1"/>
</dbReference>
<dbReference type="PANTHER" id="PTHR43495">
    <property type="entry name" value="GABA PERMEASE"/>
    <property type="match status" value="1"/>
</dbReference>
<feature type="transmembrane region" description="Helical" evidence="8">
    <location>
        <begin position="417"/>
        <end position="435"/>
    </location>
</feature>
<evidence type="ECO:0000256" key="1">
    <source>
        <dbReference type="ARBA" id="ARBA00004429"/>
    </source>
</evidence>
<evidence type="ECO:0000256" key="4">
    <source>
        <dbReference type="ARBA" id="ARBA00022692"/>
    </source>
</evidence>
<keyword evidence="4 8" id="KW-0812">Transmembrane</keyword>
<evidence type="ECO:0000259" key="9">
    <source>
        <dbReference type="Pfam" id="PF00324"/>
    </source>
</evidence>
<dbReference type="PATRIC" id="fig|1453496.5.peg.1514"/>
<dbReference type="OrthoDB" id="5297508at2"/>
<proteinExistence type="predicted"/>
<feature type="transmembrane region" description="Helical" evidence="8">
    <location>
        <begin position="28"/>
        <end position="45"/>
    </location>
</feature>
<reference evidence="10 11" key="1">
    <citation type="journal article" date="2014" name="Gut Pathog.">
        <title>Gene clusters of Hafnia alvei strain FB1 important in survival and pathogenesis: a draft genome perspective.</title>
        <authorList>
            <person name="Tan J.Y."/>
            <person name="Yin W.F."/>
            <person name="Chan K.G."/>
        </authorList>
    </citation>
    <scope>NUCLEOTIDE SEQUENCE [LARGE SCALE GENOMIC DNA]</scope>
    <source>
        <strain evidence="10 11">FB1</strain>
    </source>
</reference>
<dbReference type="PIRSF" id="PIRSF006060">
    <property type="entry name" value="AA_transporter"/>
    <property type="match status" value="1"/>
</dbReference>
<keyword evidence="5" id="KW-0029">Amino-acid transport</keyword>
<dbReference type="NCBIfam" id="NF008272">
    <property type="entry name" value="PRK11049.1"/>
    <property type="match status" value="1"/>
</dbReference>
<dbReference type="EMBL" id="CP009706">
    <property type="protein sequence ID" value="AIU72265.1"/>
    <property type="molecule type" value="Genomic_DNA"/>
</dbReference>
<evidence type="ECO:0000313" key="10">
    <source>
        <dbReference type="EMBL" id="AIU72265.1"/>
    </source>
</evidence>
<dbReference type="InterPro" id="IPR004841">
    <property type="entry name" value="AA-permease/SLC12A_dom"/>
</dbReference>
<dbReference type="GO" id="GO:0006865">
    <property type="term" value="P:amino acid transport"/>
    <property type="evidence" value="ECO:0007669"/>
    <property type="project" value="UniProtKB-KW"/>
</dbReference>
<dbReference type="KEGG" id="hav:AT03_07625"/>
<dbReference type="RefSeq" id="WP_025800841.1">
    <property type="nucleotide sequence ID" value="NZ_CP009706.1"/>
</dbReference>
<dbReference type="GO" id="GO:0055085">
    <property type="term" value="P:transmembrane transport"/>
    <property type="evidence" value="ECO:0007669"/>
    <property type="project" value="InterPro"/>
</dbReference>
<feature type="transmembrane region" description="Helical" evidence="8">
    <location>
        <begin position="108"/>
        <end position="130"/>
    </location>
</feature>
<dbReference type="AlphaFoldDB" id="A0A097R0M9"/>
<organism evidence="10 11">
    <name type="scientific">Hafnia alvei FB1</name>
    <dbReference type="NCBI Taxonomy" id="1453496"/>
    <lineage>
        <taxon>Bacteria</taxon>
        <taxon>Pseudomonadati</taxon>
        <taxon>Pseudomonadota</taxon>
        <taxon>Gammaproteobacteria</taxon>
        <taxon>Enterobacterales</taxon>
        <taxon>Hafniaceae</taxon>
        <taxon>Hafnia</taxon>
    </lineage>
</organism>
<feature type="transmembrane region" description="Helical" evidence="8">
    <location>
        <begin position="441"/>
        <end position="460"/>
    </location>
</feature>
<feature type="transmembrane region" description="Helical" evidence="8">
    <location>
        <begin position="286"/>
        <end position="311"/>
    </location>
</feature>
<gene>
    <name evidence="10" type="ORF">AT03_07625</name>
</gene>
<accession>A0A097R0M9</accession>
<evidence type="ECO:0000256" key="7">
    <source>
        <dbReference type="ARBA" id="ARBA00023136"/>
    </source>
</evidence>
<evidence type="ECO:0000256" key="6">
    <source>
        <dbReference type="ARBA" id="ARBA00022989"/>
    </source>
</evidence>
<dbReference type="eggNOG" id="COG1113">
    <property type="taxonomic scope" value="Bacteria"/>
</dbReference>
<dbReference type="InterPro" id="IPR004840">
    <property type="entry name" value="Amino_acid_permease_CS"/>
</dbReference>
<feature type="transmembrane region" description="Helical" evidence="8">
    <location>
        <begin position="136"/>
        <end position="154"/>
    </location>
</feature>
<feature type="transmembrane region" description="Helical" evidence="8">
    <location>
        <begin position="252"/>
        <end position="274"/>
    </location>
</feature>
<keyword evidence="6 8" id="KW-1133">Transmembrane helix</keyword>
<feature type="transmembrane region" description="Helical" evidence="8">
    <location>
        <begin position="371"/>
        <end position="397"/>
    </location>
</feature>
<feature type="domain" description="Amino acid permease/ SLC12A" evidence="9">
    <location>
        <begin position="27"/>
        <end position="464"/>
    </location>
</feature>
<comment type="subcellular location">
    <subcellularLocation>
        <location evidence="1">Cell inner membrane</location>
        <topology evidence="1">Multi-pass membrane protein</topology>
    </subcellularLocation>
</comment>
<dbReference type="Pfam" id="PF00324">
    <property type="entry name" value="AA_permease"/>
    <property type="match status" value="1"/>
</dbReference>
<feature type="transmembrane region" description="Helical" evidence="8">
    <location>
        <begin position="342"/>
        <end position="365"/>
    </location>
</feature>
<evidence type="ECO:0000256" key="2">
    <source>
        <dbReference type="ARBA" id="ARBA00022448"/>
    </source>
</evidence>
<keyword evidence="11" id="KW-1185">Reference proteome</keyword>
<protein>
    <submittedName>
        <fullName evidence="10">Amino acid permease</fullName>
    </submittedName>
</protein>
<sequence>MVEQVKVEAASPAKGEEHLRRNLTNRHIQLIAIGGAIGTGLFMGSGKTISLAGPSIIFVYMIIGFMLFFVMRAMGELLLSNLEYKSFSDFAADLLGPWAGYFTGWTYWFCWVVTGIADVVAITAYAQFWFPGLSDWVASLAVVLLLLGLNLATVKMFGEMEFWFAMIKIVAIVALILIGLGMVLMHFESPTGSVASFSNLWNDGGWFPKGLSGFFAGFQIAVFAFVGIELVGTTAAETKDPEKSLPRAINSIPIRIIMFYVFALIMIMSVTPWSSVVPDKSPFVELFVLAGLPAAASIINFVVLTSAASSANSGVFSTSRMLYGLAQDGVAPKRFALLSKRAVPSSGLTFSCVCLLGGVVLIYLIPNVVTVFTMVTTVSAILFMFVWSIILCSYMVYRKQRPHLHEKSIYKMPFGKLMCWVCLAFFAFVIVLLTLEADTRQALMVTPIWFVILGLGWMFIRKRRSTQ</sequence>
<feature type="transmembrane region" description="Helical" evidence="8">
    <location>
        <begin position="207"/>
        <end position="231"/>
    </location>
</feature>
<dbReference type="HOGENOM" id="CLU_007946_9_3_6"/>
<evidence type="ECO:0000256" key="3">
    <source>
        <dbReference type="ARBA" id="ARBA00022475"/>
    </source>
</evidence>
<dbReference type="PROSITE" id="PS00218">
    <property type="entry name" value="AMINO_ACID_PERMEASE_1"/>
    <property type="match status" value="1"/>
</dbReference>